<dbReference type="GO" id="GO:0046872">
    <property type="term" value="F:metal ion binding"/>
    <property type="evidence" value="ECO:0007669"/>
    <property type="project" value="UniProtKB-KW"/>
</dbReference>
<accession>A0A1Y6IW98</accession>
<keyword evidence="5 15" id="KW-0285">Flavoprotein</keyword>
<dbReference type="Gene3D" id="3.30.70.20">
    <property type="match status" value="1"/>
</dbReference>
<evidence type="ECO:0000256" key="11">
    <source>
        <dbReference type="ARBA" id="ARBA00023004"/>
    </source>
</evidence>
<protein>
    <recommendedName>
        <fullName evidence="15">Electron transfer flavoprotein-ubiquinone oxidoreductase</fullName>
        <shortName evidence="15">ETF-QO</shortName>
        <ecNumber evidence="15">1.5.5.1</ecNumber>
    </recommendedName>
</protein>
<dbReference type="PROSITE" id="PS51257">
    <property type="entry name" value="PROKAR_LIPOPROTEIN"/>
    <property type="match status" value="1"/>
</dbReference>
<keyword evidence="8" id="KW-0809">Transit peptide</keyword>
<dbReference type="SUPFAM" id="SSF54373">
    <property type="entry name" value="FAD-linked reductases, C-terminal domain"/>
    <property type="match status" value="1"/>
</dbReference>
<dbReference type="PROSITE" id="PS51379">
    <property type="entry name" value="4FE4S_FER_2"/>
    <property type="match status" value="1"/>
</dbReference>
<dbReference type="PANTHER" id="PTHR10617">
    <property type="entry name" value="ELECTRON TRANSFER FLAVOPROTEIN-UBIQUINONE OXIDOREDUCTASE"/>
    <property type="match status" value="1"/>
</dbReference>
<evidence type="ECO:0000256" key="6">
    <source>
        <dbReference type="ARBA" id="ARBA00022723"/>
    </source>
</evidence>
<evidence type="ECO:0000313" key="20">
    <source>
        <dbReference type="Proteomes" id="UP001283366"/>
    </source>
</evidence>
<keyword evidence="4 15" id="KW-0813">Transport</keyword>
<keyword evidence="7 15" id="KW-0274">FAD</keyword>
<evidence type="ECO:0000256" key="2">
    <source>
        <dbReference type="ARBA" id="ARBA00002819"/>
    </source>
</evidence>
<evidence type="ECO:0000256" key="13">
    <source>
        <dbReference type="ARBA" id="ARBA00023075"/>
    </source>
</evidence>
<dbReference type="InterPro" id="IPR017896">
    <property type="entry name" value="4Fe4S_Fe-S-bd"/>
</dbReference>
<dbReference type="Proteomes" id="UP000196125">
    <property type="component" value="Unassembled WGS sequence"/>
</dbReference>
<keyword evidence="14" id="KW-0472">Membrane</keyword>
<dbReference type="InterPro" id="IPR049398">
    <property type="entry name" value="ETF-QO/FixC_UQ-bd"/>
</dbReference>
<keyword evidence="11 15" id="KW-0408">Iron</keyword>
<dbReference type="OrthoDB" id="9766632at2"/>
<dbReference type="Proteomes" id="UP001283366">
    <property type="component" value="Unassembled WGS sequence"/>
</dbReference>
<dbReference type="PANTHER" id="PTHR10617:SF107">
    <property type="entry name" value="ELECTRON TRANSFER FLAVOPROTEIN-UBIQUINONE OXIDOREDUCTASE, MITOCHONDRIAL"/>
    <property type="match status" value="1"/>
</dbReference>
<reference evidence="17 20" key="2">
    <citation type="submission" date="2023-11" db="EMBL/GenBank/DDBJ databases">
        <title>Plant-associative lifestyle of Vibrio porteresiae and its evolutionary dynamics.</title>
        <authorList>
            <person name="Rameshkumar N."/>
            <person name="Kirti K."/>
        </authorList>
    </citation>
    <scope>NUCLEOTIDE SEQUENCE [LARGE SCALE GENOMIC DNA]</scope>
    <source>
        <strain evidence="17 20">MSSRF38</strain>
    </source>
</reference>
<feature type="domain" description="4Fe-4S ferredoxin-type" evidence="16">
    <location>
        <begin position="507"/>
        <end position="536"/>
    </location>
</feature>
<dbReference type="InterPro" id="IPR040156">
    <property type="entry name" value="ETF-QO"/>
</dbReference>
<keyword evidence="12 15" id="KW-0411">Iron-sulfur</keyword>
<evidence type="ECO:0000256" key="5">
    <source>
        <dbReference type="ARBA" id="ARBA00022630"/>
    </source>
</evidence>
<gene>
    <name evidence="17" type="ORF">SBX37_16580</name>
    <name evidence="18" type="ORF">VIM7927_02032</name>
</gene>
<dbReference type="EC" id="1.5.5.1" evidence="15"/>
<dbReference type="Pfam" id="PF13450">
    <property type="entry name" value="NAD_binding_8"/>
    <property type="match status" value="1"/>
</dbReference>
<reference evidence="18 19" key="1">
    <citation type="submission" date="2017-05" db="EMBL/GenBank/DDBJ databases">
        <authorList>
            <person name="Song R."/>
            <person name="Chenine A.L."/>
            <person name="Ruprecht R.M."/>
        </authorList>
    </citation>
    <scope>NUCLEOTIDE SEQUENCE [LARGE SCALE GENOMIC DNA]</scope>
    <source>
        <strain evidence="18 19">CECT 7927</strain>
    </source>
</reference>
<organism evidence="18 19">
    <name type="scientific">Vibrio mangrovi</name>
    <dbReference type="NCBI Taxonomy" id="474394"/>
    <lineage>
        <taxon>Bacteria</taxon>
        <taxon>Pseudomonadati</taxon>
        <taxon>Pseudomonadota</taxon>
        <taxon>Gammaproteobacteria</taxon>
        <taxon>Vibrionales</taxon>
        <taxon>Vibrionaceae</taxon>
        <taxon>Vibrio</taxon>
    </lineage>
</organism>
<dbReference type="RefSeq" id="WP_087480821.1">
    <property type="nucleotide sequence ID" value="NZ_AP024884.1"/>
</dbReference>
<dbReference type="GO" id="GO:0016020">
    <property type="term" value="C:membrane"/>
    <property type="evidence" value="ECO:0007669"/>
    <property type="project" value="UniProtKB-SubCell"/>
</dbReference>
<evidence type="ECO:0000259" key="16">
    <source>
        <dbReference type="PROSITE" id="PS51379"/>
    </source>
</evidence>
<evidence type="ECO:0000256" key="10">
    <source>
        <dbReference type="ARBA" id="ARBA00023002"/>
    </source>
</evidence>
<proteinExistence type="predicted"/>
<comment type="subcellular location">
    <subcellularLocation>
        <location evidence="3">Membrane</location>
    </subcellularLocation>
</comment>
<keyword evidence="10 15" id="KW-0560">Oxidoreductase</keyword>
<keyword evidence="20" id="KW-1185">Reference proteome</keyword>
<dbReference type="GO" id="GO:0051539">
    <property type="term" value="F:4 iron, 4 sulfur cluster binding"/>
    <property type="evidence" value="ECO:0007669"/>
    <property type="project" value="UniProtKB-UniRule"/>
</dbReference>
<dbReference type="InterPro" id="IPR036188">
    <property type="entry name" value="FAD/NAD-bd_sf"/>
</dbReference>
<comment type="cofactor">
    <cofactor evidence="1 15">
        <name>FAD</name>
        <dbReference type="ChEBI" id="CHEBI:57692"/>
    </cofactor>
</comment>
<evidence type="ECO:0000256" key="15">
    <source>
        <dbReference type="RuleBase" id="RU366068"/>
    </source>
</evidence>
<evidence type="ECO:0000256" key="12">
    <source>
        <dbReference type="ARBA" id="ARBA00023014"/>
    </source>
</evidence>
<evidence type="ECO:0000313" key="19">
    <source>
        <dbReference type="Proteomes" id="UP000196125"/>
    </source>
</evidence>
<dbReference type="GO" id="GO:0004174">
    <property type="term" value="F:electron-transferring-flavoprotein dehydrogenase activity"/>
    <property type="evidence" value="ECO:0007669"/>
    <property type="project" value="UniProtKB-UniRule"/>
</dbReference>
<comment type="cofactor">
    <cofactor evidence="15">
        <name>[4Fe-4S] cluster</name>
        <dbReference type="ChEBI" id="CHEBI:49883"/>
    </cofactor>
    <text evidence="15">Binds 1 [4Fe-4S] cluster.</text>
</comment>
<dbReference type="Pfam" id="PF21162">
    <property type="entry name" value="ETFQO_UQ-bd"/>
    <property type="match status" value="1"/>
</dbReference>
<dbReference type="EMBL" id="FXXI01000003">
    <property type="protein sequence ID" value="SMS00762.1"/>
    <property type="molecule type" value="Genomic_DNA"/>
</dbReference>
<keyword evidence="9 15" id="KW-0249">Electron transport</keyword>
<dbReference type="InterPro" id="IPR007859">
    <property type="entry name" value="ETF-QO/FixX_C"/>
</dbReference>
<evidence type="ECO:0000256" key="4">
    <source>
        <dbReference type="ARBA" id="ARBA00022448"/>
    </source>
</evidence>
<dbReference type="PRINTS" id="PR00420">
    <property type="entry name" value="RNGMNOXGNASE"/>
</dbReference>
<dbReference type="FunFam" id="3.30.70.20:FF:000015">
    <property type="entry name" value="Electron transfer flavoprotein-ubiquinone oxidoreductase"/>
    <property type="match status" value="1"/>
</dbReference>
<evidence type="ECO:0000256" key="8">
    <source>
        <dbReference type="ARBA" id="ARBA00022946"/>
    </source>
</evidence>
<comment type="function">
    <text evidence="2 15">Accepts electrons from ETF and reduces ubiquinone.</text>
</comment>
<dbReference type="AlphaFoldDB" id="A0A1Y6IW98"/>
<dbReference type="Pfam" id="PF05187">
    <property type="entry name" value="Fer4_ETF_QO"/>
    <property type="match status" value="1"/>
</dbReference>
<dbReference type="SUPFAM" id="SSF51905">
    <property type="entry name" value="FAD/NAD(P)-binding domain"/>
    <property type="match status" value="1"/>
</dbReference>
<evidence type="ECO:0000313" key="17">
    <source>
        <dbReference type="EMBL" id="MDW6004474.1"/>
    </source>
</evidence>
<evidence type="ECO:0000256" key="9">
    <source>
        <dbReference type="ARBA" id="ARBA00022982"/>
    </source>
</evidence>
<comment type="catalytic activity">
    <reaction evidence="15">
        <text>a ubiquinone + reduced [electron-transfer flavoprotein] = a ubiquinol + oxidized [electron-transfer flavoprotein] + H(+)</text>
        <dbReference type="Rhea" id="RHEA:24052"/>
        <dbReference type="Rhea" id="RHEA-COMP:9565"/>
        <dbReference type="Rhea" id="RHEA-COMP:9566"/>
        <dbReference type="Rhea" id="RHEA-COMP:10685"/>
        <dbReference type="Rhea" id="RHEA-COMP:10686"/>
        <dbReference type="ChEBI" id="CHEBI:15378"/>
        <dbReference type="ChEBI" id="CHEBI:16389"/>
        <dbReference type="ChEBI" id="CHEBI:17976"/>
        <dbReference type="ChEBI" id="CHEBI:57692"/>
        <dbReference type="ChEBI" id="CHEBI:58307"/>
        <dbReference type="EC" id="1.5.5.1"/>
    </reaction>
</comment>
<dbReference type="SUPFAM" id="SSF54862">
    <property type="entry name" value="4Fe-4S ferredoxins"/>
    <property type="match status" value="1"/>
</dbReference>
<name>A0A1Y6IW98_9VIBR</name>
<sequence>MREALDFDVVIVGGGPSGLSAACRLMQLAQAGHQELSVCLIEKGAEIGAHALSGAIMESRALDELFPDWQQRSAPLSTQVDQETLFYLRNQQSAWQIPNIFVPQSMHHQGNYLVRQGKLCQWLAAQAEQLGVEIFTGFTAYDLLVNENNEVCGVITGDMGLNVRGEPKSDHMPGIELRGKYTLFAEGSRGHLGKQLIERYQLDRDADAQHFSLGLKEIWQVKPEHHQLGKVIHHFGWPLGDNAHGGSFMYFIDDYQVAIGLVVDLNYANAHLSPFEEFQRMKHHPEIARYLSGGQRLSYGARTLTKGGYSSLPKMTFPGGILIGCEAGVLNSAKLKGIHTAMKSGMLAAETLYPELSQETHGLDLTSYSEQLQQSWLYEELYAARNSSAAIHKFGPLGGGLFNFVEQNIFRGKLPGRIRDNQADHAQMVPLSQCQPINYPKPDDELSFDKASSVYIANVSHEHDQPCHLRLHNPDIPLAENFAVYGEPAQRYCPAGVYNIVEENREKRFAIDAQNCLHCKACDIKDPAQNITWTPPEGGGGPVYKNM</sequence>
<evidence type="ECO:0000256" key="1">
    <source>
        <dbReference type="ARBA" id="ARBA00001974"/>
    </source>
</evidence>
<dbReference type="Gene3D" id="3.50.50.60">
    <property type="entry name" value="FAD/NAD(P)-binding domain"/>
    <property type="match status" value="1"/>
</dbReference>
<keyword evidence="6 15" id="KW-0479">Metal-binding</keyword>
<evidence type="ECO:0000256" key="3">
    <source>
        <dbReference type="ARBA" id="ARBA00004370"/>
    </source>
</evidence>
<evidence type="ECO:0000313" key="18">
    <source>
        <dbReference type="EMBL" id="SMS00762.1"/>
    </source>
</evidence>
<evidence type="ECO:0000256" key="7">
    <source>
        <dbReference type="ARBA" id="ARBA00022827"/>
    </source>
</evidence>
<dbReference type="EMBL" id="JAWRCO010000002">
    <property type="protein sequence ID" value="MDW6004474.1"/>
    <property type="molecule type" value="Genomic_DNA"/>
</dbReference>
<keyword evidence="13 15" id="KW-0830">Ubiquinone</keyword>
<evidence type="ECO:0000256" key="14">
    <source>
        <dbReference type="ARBA" id="ARBA00023136"/>
    </source>
</evidence>
<dbReference type="Gene3D" id="3.30.9.90">
    <property type="match status" value="1"/>
</dbReference>